<keyword evidence="2" id="KW-1185">Reference proteome</keyword>
<dbReference type="EMBL" id="AE009440">
    <property type="protein sequence ID" value="AAP98257.1"/>
    <property type="molecule type" value="Genomic_DNA"/>
</dbReference>
<name>A0ABN3YPU2_CHLPN</name>
<organism evidence="1 2">
    <name type="scientific">Chlamydia pneumoniae</name>
    <name type="common">Chlamydophila pneumoniae</name>
    <dbReference type="NCBI Taxonomy" id="83558"/>
    <lineage>
        <taxon>Bacteria</taxon>
        <taxon>Pseudomonadati</taxon>
        <taxon>Chlamydiota</taxon>
        <taxon>Chlamydiia</taxon>
        <taxon>Chlamydiales</taxon>
        <taxon>Chlamydiaceae</taxon>
        <taxon>Chlamydia/Chlamydophila group</taxon>
        <taxon>Chlamydia</taxon>
    </lineage>
</organism>
<sequence length="56" mass="7038">MTRHIYDNYHTYFIKSGNIEKLKKRPYTSLERKYRILRLIRLYRTNRLLQGRSCLF</sequence>
<dbReference type="Proteomes" id="UP000000424">
    <property type="component" value="Chromosome"/>
</dbReference>
<protein>
    <submittedName>
        <fullName evidence="1">Uncharacterized protein</fullName>
    </submittedName>
</protein>
<accession>A0ABN3YPU2</accession>
<proteinExistence type="predicted"/>
<evidence type="ECO:0000313" key="2">
    <source>
        <dbReference type="Proteomes" id="UP000000424"/>
    </source>
</evidence>
<reference evidence="1" key="1">
    <citation type="submission" date="2002-05" db="EMBL/GenBank/DDBJ databases">
        <title>The genome sequence of Chlamydia pneumoniae TW183 and comparison with other Chlamydia strains based on whole genome sequence analysis.</title>
        <authorList>
            <person name="Geng M.M."/>
            <person name="Schuhmacher A."/>
            <person name="Muehldorfer I."/>
            <person name="Bensch K.W."/>
            <person name="Schaefer K.P."/>
            <person name="Schneider S."/>
            <person name="Pohl T."/>
            <person name="Essig A."/>
            <person name="Marre R."/>
            <person name="Melchers K."/>
        </authorList>
    </citation>
    <scope>NUCLEOTIDE SEQUENCE [LARGE SCALE GENOMIC DNA]</scope>
    <source>
        <strain evidence="1">TW-183</strain>
    </source>
</reference>
<evidence type="ECO:0000313" key="1">
    <source>
        <dbReference type="EMBL" id="AAP98257.1"/>
    </source>
</evidence>
<gene>
    <name evidence="1" type="ordered locus">CpB0324</name>
</gene>